<dbReference type="AlphaFoldDB" id="A0A846TND7"/>
<organism evidence="2 3">
    <name type="scientific">Kocuria subflava</name>
    <dbReference type="NCBI Taxonomy" id="1736139"/>
    <lineage>
        <taxon>Bacteria</taxon>
        <taxon>Bacillati</taxon>
        <taxon>Actinomycetota</taxon>
        <taxon>Actinomycetes</taxon>
        <taxon>Micrococcales</taxon>
        <taxon>Micrococcaceae</taxon>
        <taxon>Kocuria</taxon>
    </lineage>
</organism>
<gene>
    <name evidence="2" type="ORF">GTW58_08405</name>
</gene>
<evidence type="ECO:0000313" key="3">
    <source>
        <dbReference type="Proteomes" id="UP000521379"/>
    </source>
</evidence>
<evidence type="ECO:0000256" key="1">
    <source>
        <dbReference type="SAM" id="MobiDB-lite"/>
    </source>
</evidence>
<comment type="caution">
    <text evidence="2">The sequence shown here is derived from an EMBL/GenBank/DDBJ whole genome shotgun (WGS) entry which is preliminary data.</text>
</comment>
<dbReference type="Proteomes" id="UP000521379">
    <property type="component" value="Unassembled WGS sequence"/>
</dbReference>
<feature type="region of interest" description="Disordered" evidence="1">
    <location>
        <begin position="1"/>
        <end position="42"/>
    </location>
</feature>
<accession>A0A846TND7</accession>
<keyword evidence="3" id="KW-1185">Reference proteome</keyword>
<sequence>MASGKKTKPKKDRGAARRAKAAARGTSGGQSTARTPSQDAANAWRQGISTATAATVDQMTAHMQHVVLEQLEQFQAFPPFVVTAGRDGEFELESLSAEDLEQLDPAEALESLRARLKDTAPSLLGAVLAFPATLPDRSGASAVIAEVEHIDGVKLTLIQTYRLKGVNGAKKTHLEDAVVEPRDTTLLG</sequence>
<proteinExistence type="predicted"/>
<name>A0A846TND7_9MICC</name>
<reference evidence="2 3" key="1">
    <citation type="submission" date="2020-02" db="EMBL/GenBank/DDBJ databases">
        <authorList>
            <person name="Sun Q."/>
        </authorList>
    </citation>
    <scope>NUCLEOTIDE SEQUENCE [LARGE SCALE GENOMIC DNA]</scope>
    <source>
        <strain evidence="2 3">YIM 13062</strain>
    </source>
</reference>
<dbReference type="RefSeq" id="WP_119932015.1">
    <property type="nucleotide sequence ID" value="NZ_JAAVUN010000014.1"/>
</dbReference>
<feature type="compositionally biased region" description="Polar residues" evidence="1">
    <location>
        <begin position="30"/>
        <end position="40"/>
    </location>
</feature>
<protein>
    <submittedName>
        <fullName evidence="2">Uncharacterized protein</fullName>
    </submittedName>
</protein>
<evidence type="ECO:0000313" key="2">
    <source>
        <dbReference type="EMBL" id="NKE09953.1"/>
    </source>
</evidence>
<feature type="compositionally biased region" description="Basic residues" evidence="1">
    <location>
        <begin position="1"/>
        <end position="21"/>
    </location>
</feature>
<dbReference type="EMBL" id="JAAVUN010000014">
    <property type="protein sequence ID" value="NKE09953.1"/>
    <property type="molecule type" value="Genomic_DNA"/>
</dbReference>